<dbReference type="SMART" id="SM00420">
    <property type="entry name" value="HTH_DEOR"/>
    <property type="match status" value="1"/>
</dbReference>
<dbReference type="PROSITE" id="PS51000">
    <property type="entry name" value="HTH_DEOR_2"/>
    <property type="match status" value="1"/>
</dbReference>
<dbReference type="InterPro" id="IPR037171">
    <property type="entry name" value="NagB/RpiA_transferase-like"/>
</dbReference>
<dbReference type="Gene3D" id="3.40.50.1360">
    <property type="match status" value="1"/>
</dbReference>
<dbReference type="RefSeq" id="WP_202937678.1">
    <property type="nucleotide sequence ID" value="NZ_JARQTX010000006.1"/>
</dbReference>
<dbReference type="SUPFAM" id="SSF100950">
    <property type="entry name" value="NagB/RpiA/CoA transferase-like"/>
    <property type="match status" value="1"/>
</dbReference>
<dbReference type="Pfam" id="PF08220">
    <property type="entry name" value="HTH_DeoR"/>
    <property type="match status" value="1"/>
</dbReference>
<dbReference type="EMBL" id="JARQTX010000006">
    <property type="protein sequence ID" value="MDG2946158.1"/>
    <property type="molecule type" value="Genomic_DNA"/>
</dbReference>
<dbReference type="PANTHER" id="PTHR30363:SF44">
    <property type="entry name" value="AGA OPERON TRANSCRIPTIONAL REPRESSOR-RELATED"/>
    <property type="match status" value="1"/>
</dbReference>
<keyword evidence="1" id="KW-0805">Transcription regulation</keyword>
<accession>A0ABT6EU65</accession>
<name>A0ABT6EU65_9PAST</name>
<dbReference type="Proteomes" id="UP001216057">
    <property type="component" value="Unassembled WGS sequence"/>
</dbReference>
<dbReference type="PANTHER" id="PTHR30363">
    <property type="entry name" value="HTH-TYPE TRANSCRIPTIONAL REGULATOR SRLR-RELATED"/>
    <property type="match status" value="1"/>
</dbReference>
<dbReference type="GO" id="GO:0003677">
    <property type="term" value="F:DNA binding"/>
    <property type="evidence" value="ECO:0007669"/>
    <property type="project" value="UniProtKB-KW"/>
</dbReference>
<evidence type="ECO:0000313" key="4">
    <source>
        <dbReference type="EMBL" id="MDG2946158.1"/>
    </source>
</evidence>
<dbReference type="Gene3D" id="1.10.10.10">
    <property type="entry name" value="Winged helix-like DNA-binding domain superfamily/Winged helix DNA-binding domain"/>
    <property type="match status" value="1"/>
</dbReference>
<dbReference type="InterPro" id="IPR014036">
    <property type="entry name" value="DeoR-like_C"/>
</dbReference>
<gene>
    <name evidence="4" type="ORF">P7M32_06915</name>
</gene>
<organism evidence="4 5">
    <name type="scientific">Exercitatus varius</name>
    <dbReference type="NCBI Taxonomy" id="67857"/>
    <lineage>
        <taxon>Bacteria</taxon>
        <taxon>Pseudomonadati</taxon>
        <taxon>Pseudomonadota</taxon>
        <taxon>Gammaproteobacteria</taxon>
        <taxon>Pasteurellales</taxon>
        <taxon>Pasteurellaceae</taxon>
        <taxon>Exercitatus</taxon>
    </lineage>
</organism>
<dbReference type="InterPro" id="IPR036388">
    <property type="entry name" value="WH-like_DNA-bd_sf"/>
</dbReference>
<evidence type="ECO:0000256" key="2">
    <source>
        <dbReference type="ARBA" id="ARBA00023163"/>
    </source>
</evidence>
<comment type="caution">
    <text evidence="4">The sequence shown here is derived from an EMBL/GenBank/DDBJ whole genome shotgun (WGS) entry which is preliminary data.</text>
</comment>
<dbReference type="InterPro" id="IPR050313">
    <property type="entry name" value="Carb_Metab_HTH_regulators"/>
</dbReference>
<dbReference type="InterPro" id="IPR001034">
    <property type="entry name" value="DeoR_HTH"/>
</dbReference>
<sequence length="256" mass="28625">MAQYTEREQQILTILEQQQYVDNIELSQLLNCSVVTIRTAIRSLEKQGALIRTHGGALPTPPMISVSLPAGNIFKDRENKLKIAEKAYQYINDRDTIILDDSSNSFYLAQVIKQYADKYLVVITNSLYVACELANIDNIEIMLIGGLISGKIPASMGESAIDMMKNFRASKAFIGVHGVHPEIGITSIGNDQMQIKKLIFEIAKEVYVLTCSNKFVTEHLFVSAPLNKVHRIITDKGISLKFYNQLKNVTSVDVVK</sequence>
<dbReference type="Pfam" id="PF00455">
    <property type="entry name" value="DeoRC"/>
    <property type="match status" value="1"/>
</dbReference>
<reference evidence="4 5" key="1">
    <citation type="submission" date="2023-03" db="EMBL/GenBank/DDBJ databases">
        <title>Classification of Bisgaard taxon 6 and taxon 10 as Exercitatus varius gen. nov., spec. nov.</title>
        <authorList>
            <person name="Christensen H."/>
        </authorList>
    </citation>
    <scope>NUCLEOTIDE SEQUENCE [LARGE SCALE GENOMIC DNA]</scope>
    <source>
        <strain evidence="4 5">23350_01</strain>
    </source>
</reference>
<dbReference type="InterPro" id="IPR036390">
    <property type="entry name" value="WH_DNA-bd_sf"/>
</dbReference>
<keyword evidence="4" id="KW-0238">DNA-binding</keyword>
<evidence type="ECO:0000256" key="1">
    <source>
        <dbReference type="ARBA" id="ARBA00023015"/>
    </source>
</evidence>
<keyword evidence="2" id="KW-0804">Transcription</keyword>
<dbReference type="SMART" id="SM01134">
    <property type="entry name" value="DeoRC"/>
    <property type="match status" value="1"/>
</dbReference>
<proteinExistence type="predicted"/>
<keyword evidence="5" id="KW-1185">Reference proteome</keyword>
<dbReference type="SUPFAM" id="SSF46785">
    <property type="entry name" value="Winged helix' DNA-binding domain"/>
    <property type="match status" value="1"/>
</dbReference>
<protein>
    <submittedName>
        <fullName evidence="4">DeoR/GlpR family DNA-binding transcription regulator</fullName>
    </submittedName>
</protein>
<feature type="domain" description="HTH deoR-type" evidence="3">
    <location>
        <begin position="4"/>
        <end position="59"/>
    </location>
</feature>
<evidence type="ECO:0000259" key="3">
    <source>
        <dbReference type="PROSITE" id="PS51000"/>
    </source>
</evidence>
<evidence type="ECO:0000313" key="5">
    <source>
        <dbReference type="Proteomes" id="UP001216057"/>
    </source>
</evidence>